<dbReference type="OrthoDB" id="10031784at2759"/>
<dbReference type="GO" id="GO:0004896">
    <property type="term" value="F:cytokine receptor activity"/>
    <property type="evidence" value="ECO:0007669"/>
    <property type="project" value="TreeGrafter"/>
</dbReference>
<evidence type="ECO:0000256" key="1">
    <source>
        <dbReference type="SAM" id="Phobius"/>
    </source>
</evidence>
<keyword evidence="5" id="KW-1185">Reference proteome</keyword>
<evidence type="ECO:0000313" key="6">
    <source>
        <dbReference type="RefSeq" id="XP_040924634.1"/>
    </source>
</evidence>
<name>A0A8M1H871_BETSP</name>
<organism evidence="5 6">
    <name type="scientific">Betta splendens</name>
    <name type="common">Siamese fighting fish</name>
    <dbReference type="NCBI Taxonomy" id="158456"/>
    <lineage>
        <taxon>Eukaryota</taxon>
        <taxon>Metazoa</taxon>
        <taxon>Chordata</taxon>
        <taxon>Craniata</taxon>
        <taxon>Vertebrata</taxon>
        <taxon>Euteleostomi</taxon>
        <taxon>Actinopterygii</taxon>
        <taxon>Neopterygii</taxon>
        <taxon>Teleostei</taxon>
        <taxon>Neoteleostei</taxon>
        <taxon>Acanthomorphata</taxon>
        <taxon>Anabantaria</taxon>
        <taxon>Anabantiformes</taxon>
        <taxon>Anabantoidei</taxon>
        <taxon>Osphronemidae</taxon>
        <taxon>Betta</taxon>
    </lineage>
</organism>
<feature type="domain" description="Fibronectin type-III" evidence="3">
    <location>
        <begin position="31"/>
        <end position="123"/>
    </location>
</feature>
<proteinExistence type="predicted"/>
<dbReference type="InterPro" id="IPR013783">
    <property type="entry name" value="Ig-like_fold"/>
</dbReference>
<keyword evidence="1" id="KW-0812">Transmembrane</keyword>
<evidence type="ECO:0000256" key="2">
    <source>
        <dbReference type="SAM" id="SignalP"/>
    </source>
</evidence>
<dbReference type="InterPro" id="IPR036116">
    <property type="entry name" value="FN3_sf"/>
</dbReference>
<dbReference type="Proteomes" id="UP000515150">
    <property type="component" value="Chromosome 21"/>
</dbReference>
<feature type="chain" id="PRO_5035444371" evidence="2">
    <location>
        <begin position="19"/>
        <end position="301"/>
    </location>
</feature>
<feature type="transmembrane region" description="Helical" evidence="1">
    <location>
        <begin position="246"/>
        <end position="269"/>
    </location>
</feature>
<dbReference type="InterPro" id="IPR015373">
    <property type="entry name" value="Interferon/interleukin_rcp_dom"/>
</dbReference>
<sequence>MMQLRVLLFLLHIHLGNGPRTEDGEEVRSLNETCCSLPAPSSVSISSSNMQHVLSFLPGPRTPINTSFSVEVIHSRKSLWRPVAACSQLMAGQTCDLTRVFQDPYAYYQTRVQAVTSMHRSIWTASTWFQPLSDTVLEPPNVTVSGCGNCLIVQLTVPSRELQQNLQLKDLYKEIFFLVRRTRDGAQFTLSLPYKDENVIQYLQPGVEYCVTVSAKGLFTTKSVSSEAYCAFTSPPPPSHFNALNVAFGLLAVFCVLGLPFIGLMLYGGRLSLELITQRLPLRNVSNICCKEGDDCGLVLS</sequence>
<dbReference type="KEGG" id="bspl:129602905"/>
<dbReference type="Pfam" id="PF09294">
    <property type="entry name" value="Interfer-bind"/>
    <property type="match status" value="1"/>
</dbReference>
<dbReference type="GeneID" id="129602905"/>
<feature type="signal peptide" evidence="2">
    <location>
        <begin position="1"/>
        <end position="18"/>
    </location>
</feature>
<keyword evidence="2" id="KW-0732">Signal</keyword>
<dbReference type="PANTHER" id="PTHR20859:SF53">
    <property type="entry name" value="INTERLEUKIN-22 RECEPTOR SUBUNIT ALPHA-1"/>
    <property type="match status" value="1"/>
</dbReference>
<dbReference type="SUPFAM" id="SSF49265">
    <property type="entry name" value="Fibronectin type III"/>
    <property type="match status" value="2"/>
</dbReference>
<gene>
    <name evidence="6" type="primary">LOC129602905</name>
</gene>
<evidence type="ECO:0000259" key="3">
    <source>
        <dbReference type="Pfam" id="PF01108"/>
    </source>
</evidence>
<keyword evidence="1" id="KW-0472">Membrane</keyword>
<dbReference type="PANTHER" id="PTHR20859">
    <property type="entry name" value="INTERFERON/INTERLEUKIN RECEPTOR"/>
    <property type="match status" value="1"/>
</dbReference>
<accession>A0A8M1H871</accession>
<dbReference type="RefSeq" id="XP_040924634.1">
    <property type="nucleotide sequence ID" value="XM_041068700.2"/>
</dbReference>
<dbReference type="Pfam" id="PF01108">
    <property type="entry name" value="Tissue_fac"/>
    <property type="match status" value="1"/>
</dbReference>
<dbReference type="GO" id="GO:0005886">
    <property type="term" value="C:plasma membrane"/>
    <property type="evidence" value="ECO:0007669"/>
    <property type="project" value="TreeGrafter"/>
</dbReference>
<dbReference type="Gene3D" id="2.60.40.10">
    <property type="entry name" value="Immunoglobulins"/>
    <property type="match status" value="1"/>
</dbReference>
<dbReference type="InterPro" id="IPR003961">
    <property type="entry name" value="FN3_dom"/>
</dbReference>
<dbReference type="InterPro" id="IPR050650">
    <property type="entry name" value="Type-II_Cytokine-TF_Rcpt"/>
</dbReference>
<reference evidence="6" key="1">
    <citation type="submission" date="2025-08" db="UniProtKB">
        <authorList>
            <consortium name="RefSeq"/>
        </authorList>
    </citation>
    <scope>IDENTIFICATION</scope>
</reference>
<keyword evidence="1" id="KW-1133">Transmembrane helix</keyword>
<protein>
    <submittedName>
        <fullName evidence="6">Interferon alpha/beta receptor 2-like isoform X1</fullName>
    </submittedName>
</protein>
<dbReference type="AlphaFoldDB" id="A0A8M1H871"/>
<feature type="domain" description="Interferon/interleukin receptor" evidence="4">
    <location>
        <begin position="135"/>
        <end position="233"/>
    </location>
</feature>
<evidence type="ECO:0000313" key="5">
    <source>
        <dbReference type="Proteomes" id="UP000515150"/>
    </source>
</evidence>
<evidence type="ECO:0000259" key="4">
    <source>
        <dbReference type="Pfam" id="PF09294"/>
    </source>
</evidence>